<name>A0A0F8YHM0_9ZZZZ</name>
<comment type="caution">
    <text evidence="1">The sequence shown here is derived from an EMBL/GenBank/DDBJ whole genome shotgun (WGS) entry which is preliminary data.</text>
</comment>
<proteinExistence type="predicted"/>
<sequence>MLNKNQHKASIKNLKPKRFHKTQISDKKINSLKTKKGWQGKGSKFEPIIIDDLRDLSLNLRIYRSTLHYYIKNLFIYKLSCRYTQNITIENCTIYQLEIKGCYNMTLLNNKILNHKIV</sequence>
<organism evidence="1">
    <name type="scientific">marine sediment metagenome</name>
    <dbReference type="NCBI Taxonomy" id="412755"/>
    <lineage>
        <taxon>unclassified sequences</taxon>
        <taxon>metagenomes</taxon>
        <taxon>ecological metagenomes</taxon>
    </lineage>
</organism>
<gene>
    <name evidence="1" type="ORF">LCGC14_2818890</name>
</gene>
<feature type="non-terminal residue" evidence="1">
    <location>
        <position position="118"/>
    </location>
</feature>
<dbReference type="EMBL" id="LAZR01053369">
    <property type="protein sequence ID" value="KKK80897.1"/>
    <property type="molecule type" value="Genomic_DNA"/>
</dbReference>
<protein>
    <recommendedName>
        <fullName evidence="2">Right handed beta helix domain-containing protein</fullName>
    </recommendedName>
</protein>
<dbReference type="AlphaFoldDB" id="A0A0F8YHM0"/>
<evidence type="ECO:0000313" key="1">
    <source>
        <dbReference type="EMBL" id="KKK80897.1"/>
    </source>
</evidence>
<accession>A0A0F8YHM0</accession>
<dbReference type="InterPro" id="IPR011050">
    <property type="entry name" value="Pectin_lyase_fold/virulence"/>
</dbReference>
<reference evidence="1" key="1">
    <citation type="journal article" date="2015" name="Nature">
        <title>Complex archaea that bridge the gap between prokaryotes and eukaryotes.</title>
        <authorList>
            <person name="Spang A."/>
            <person name="Saw J.H."/>
            <person name="Jorgensen S.L."/>
            <person name="Zaremba-Niedzwiedzka K."/>
            <person name="Martijn J."/>
            <person name="Lind A.E."/>
            <person name="van Eijk R."/>
            <person name="Schleper C."/>
            <person name="Guy L."/>
            <person name="Ettema T.J."/>
        </authorList>
    </citation>
    <scope>NUCLEOTIDE SEQUENCE</scope>
</reference>
<dbReference type="SUPFAM" id="SSF51126">
    <property type="entry name" value="Pectin lyase-like"/>
    <property type="match status" value="1"/>
</dbReference>
<evidence type="ECO:0008006" key="2">
    <source>
        <dbReference type="Google" id="ProtNLM"/>
    </source>
</evidence>